<evidence type="ECO:0000313" key="9">
    <source>
        <dbReference type="EMBL" id="ODS22602.1"/>
    </source>
</evidence>
<dbReference type="PANTHER" id="PTHR11560">
    <property type="entry name" value="39S RIBOSOMAL PROTEIN L10, MITOCHONDRIAL"/>
    <property type="match status" value="1"/>
</dbReference>
<evidence type="ECO:0000256" key="5">
    <source>
        <dbReference type="ARBA" id="ARBA00022980"/>
    </source>
</evidence>
<accession>A0A1D2QM09</accession>
<evidence type="ECO:0000313" key="10">
    <source>
        <dbReference type="Proteomes" id="UP000242502"/>
    </source>
</evidence>
<reference evidence="9 10" key="1">
    <citation type="journal article" date="2016" name="Appl. Environ. Microbiol.">
        <title>Lack of Overt Genome Reduction in the Bryostatin-Producing Bryozoan Symbiont "Candidatus Endobugula sertula".</title>
        <authorList>
            <person name="Miller I.J."/>
            <person name="Vanee N."/>
            <person name="Fong S.S."/>
            <person name="Lim-Fong G.E."/>
            <person name="Kwan J.C."/>
        </authorList>
    </citation>
    <scope>NUCLEOTIDE SEQUENCE [LARGE SCALE GENOMIC DNA]</scope>
    <source>
        <strain evidence="9">AB1-4</strain>
    </source>
</reference>
<dbReference type="GO" id="GO:0006412">
    <property type="term" value="P:translation"/>
    <property type="evidence" value="ECO:0007669"/>
    <property type="project" value="UniProtKB-UniRule"/>
</dbReference>
<dbReference type="Gene3D" id="3.30.70.1730">
    <property type="match status" value="1"/>
</dbReference>
<dbReference type="Pfam" id="PF00466">
    <property type="entry name" value="Ribosomal_L10"/>
    <property type="match status" value="1"/>
</dbReference>
<comment type="subunit">
    <text evidence="8">Part of the ribosomal stalk of the 50S ribosomal subunit. The N-terminus interacts with L11 and the large rRNA to form the base of the stalk. The C-terminus forms an elongated spine to which L12 dimers bind in a sequential fashion forming a multimeric L10(L12)X complex.</text>
</comment>
<dbReference type="EMBL" id="MDLC01000064">
    <property type="protein sequence ID" value="ODS22602.1"/>
    <property type="molecule type" value="Genomic_DNA"/>
</dbReference>
<dbReference type="InterPro" id="IPR001790">
    <property type="entry name" value="Ribosomal_uL10"/>
</dbReference>
<dbReference type="NCBIfam" id="NF000955">
    <property type="entry name" value="PRK00099.1-1"/>
    <property type="match status" value="1"/>
</dbReference>
<dbReference type="SUPFAM" id="SSF160369">
    <property type="entry name" value="Ribosomal protein L10-like"/>
    <property type="match status" value="1"/>
</dbReference>
<dbReference type="InterPro" id="IPR022973">
    <property type="entry name" value="Ribosomal_uL10_bac"/>
</dbReference>
<dbReference type="PROSITE" id="PS01109">
    <property type="entry name" value="RIBOSOMAL_L10"/>
    <property type="match status" value="1"/>
</dbReference>
<dbReference type="GO" id="GO:0015934">
    <property type="term" value="C:large ribosomal subunit"/>
    <property type="evidence" value="ECO:0007669"/>
    <property type="project" value="InterPro"/>
</dbReference>
<dbReference type="STRING" id="62101.AB835_13255"/>
<dbReference type="InterPro" id="IPR047865">
    <property type="entry name" value="Ribosomal_uL10_bac_type"/>
</dbReference>
<dbReference type="Gene3D" id="6.10.250.290">
    <property type="match status" value="1"/>
</dbReference>
<dbReference type="GO" id="GO:0070180">
    <property type="term" value="F:large ribosomal subunit rRNA binding"/>
    <property type="evidence" value="ECO:0007669"/>
    <property type="project" value="UniProtKB-UniRule"/>
</dbReference>
<gene>
    <name evidence="8" type="primary">rplJ</name>
    <name evidence="9" type="ORF">AB835_13255</name>
</gene>
<dbReference type="InterPro" id="IPR002363">
    <property type="entry name" value="Ribosomal_uL10_CS_bac"/>
</dbReference>
<evidence type="ECO:0000256" key="2">
    <source>
        <dbReference type="ARBA" id="ARBA00008889"/>
    </source>
</evidence>
<evidence type="ECO:0000256" key="8">
    <source>
        <dbReference type="HAMAP-Rule" id="MF_00362"/>
    </source>
</evidence>
<keyword evidence="5 8" id="KW-0689">Ribosomal protein</keyword>
<organism evidence="9 10">
    <name type="scientific">Candidatus Endobugula sertula</name>
    <name type="common">Bugula neritina bacterial symbiont</name>
    <dbReference type="NCBI Taxonomy" id="62101"/>
    <lineage>
        <taxon>Bacteria</taxon>
        <taxon>Pseudomonadati</taxon>
        <taxon>Pseudomonadota</taxon>
        <taxon>Gammaproteobacteria</taxon>
        <taxon>Cellvibrionales</taxon>
        <taxon>Cellvibrionaceae</taxon>
        <taxon>Candidatus Endobugula</taxon>
    </lineage>
</organism>
<keyword evidence="3 8" id="KW-0699">rRNA-binding</keyword>
<comment type="function">
    <text evidence="1 8">Forms part of the ribosomal stalk, playing a central role in the interaction of the ribosome with GTP-bound translation factors.</text>
</comment>
<protein>
    <recommendedName>
        <fullName evidence="7 8">Large ribosomal subunit protein uL10</fullName>
    </recommendedName>
</protein>
<dbReference type="AlphaFoldDB" id="A0A1D2QM09"/>
<name>A0A1D2QM09_9GAMM</name>
<dbReference type="CDD" id="cd05797">
    <property type="entry name" value="Ribosomal_L10"/>
    <property type="match status" value="1"/>
</dbReference>
<evidence type="ECO:0000256" key="1">
    <source>
        <dbReference type="ARBA" id="ARBA00002633"/>
    </source>
</evidence>
<dbReference type="HAMAP" id="MF_00362">
    <property type="entry name" value="Ribosomal_uL10"/>
    <property type="match status" value="1"/>
</dbReference>
<evidence type="ECO:0000256" key="6">
    <source>
        <dbReference type="ARBA" id="ARBA00023274"/>
    </source>
</evidence>
<evidence type="ECO:0000256" key="4">
    <source>
        <dbReference type="ARBA" id="ARBA00022884"/>
    </source>
</evidence>
<sequence>MALAFEEKKQIVAEVNETASNALSLVIADARGVNVTDMTGLRKLARENNVELRVIRNTLAKRAFGETEFDCVNEALVGPSIFGFSMEDPGAAARLFKDFAKENENFEVKALSVGGKLLGVGQIDVLAKLPTREQALGMLASVMIAPVTKLVRTFNEVPTKVTRAVAAVRDQKQETA</sequence>
<comment type="similarity">
    <text evidence="2 8">Belongs to the universal ribosomal protein uL10 family.</text>
</comment>
<keyword evidence="6 8" id="KW-0687">Ribonucleoprotein</keyword>
<dbReference type="InterPro" id="IPR043141">
    <property type="entry name" value="Ribosomal_uL10-like_sf"/>
</dbReference>
<keyword evidence="4 8" id="KW-0694">RNA-binding</keyword>
<evidence type="ECO:0000256" key="3">
    <source>
        <dbReference type="ARBA" id="ARBA00022730"/>
    </source>
</evidence>
<dbReference type="FunFam" id="3.30.70.1730:FF:000001">
    <property type="entry name" value="50S ribosomal protein L10"/>
    <property type="match status" value="1"/>
</dbReference>
<dbReference type="GO" id="GO:0003735">
    <property type="term" value="F:structural constituent of ribosome"/>
    <property type="evidence" value="ECO:0007669"/>
    <property type="project" value="InterPro"/>
</dbReference>
<comment type="caution">
    <text evidence="9">The sequence shown here is derived from an EMBL/GenBank/DDBJ whole genome shotgun (WGS) entry which is preliminary data.</text>
</comment>
<proteinExistence type="inferred from homology"/>
<dbReference type="Proteomes" id="UP000242502">
    <property type="component" value="Unassembled WGS sequence"/>
</dbReference>
<evidence type="ECO:0000256" key="7">
    <source>
        <dbReference type="ARBA" id="ARBA00035202"/>
    </source>
</evidence>